<feature type="domain" description="Receptor-binding protein N-terminal shoulder" evidence="7">
    <location>
        <begin position="3"/>
        <end position="135"/>
    </location>
</feature>
<dbReference type="Gene3D" id="2.60.40.1830">
    <property type="entry name" value="Phage tail base-plate Siphoviridae RBP, head domain"/>
    <property type="match status" value="1"/>
</dbReference>
<evidence type="ECO:0000256" key="3">
    <source>
        <dbReference type="ARBA" id="ARBA00022804"/>
    </source>
</evidence>
<dbReference type="GO" id="GO:0046718">
    <property type="term" value="P:symbiont entry into host cell"/>
    <property type="evidence" value="ECO:0007669"/>
    <property type="project" value="UniProtKB-KW"/>
</dbReference>
<feature type="domain" description="Receptor-binding protein of phage tail base-plate Siphoviridae head" evidence="6">
    <location>
        <begin position="165"/>
        <end position="264"/>
    </location>
</feature>
<evidence type="ECO:0000256" key="2">
    <source>
        <dbReference type="ARBA" id="ARBA00022581"/>
    </source>
</evidence>
<evidence type="ECO:0000256" key="4">
    <source>
        <dbReference type="ARBA" id="ARBA00022844"/>
    </source>
</evidence>
<accession>A0A126HC23</accession>
<keyword evidence="3" id="KW-1161">Viral attachment to host cell</keyword>
<dbReference type="CDD" id="cd07964">
    <property type="entry name" value="RBP-H"/>
    <property type="match status" value="1"/>
</dbReference>
<evidence type="ECO:0000259" key="6">
    <source>
        <dbReference type="Pfam" id="PF08931"/>
    </source>
</evidence>
<evidence type="ECO:0000313" key="9">
    <source>
        <dbReference type="Proteomes" id="UP000223626"/>
    </source>
</evidence>
<keyword evidence="5" id="KW-1160">Virus entry into host cell</keyword>
<dbReference type="Proteomes" id="UP000223626">
    <property type="component" value="Segment"/>
</dbReference>
<keyword evidence="2" id="KW-0945">Host-virus interaction</keyword>
<evidence type="ECO:0000256" key="1">
    <source>
        <dbReference type="ARBA" id="ARBA00004328"/>
    </source>
</evidence>
<dbReference type="SUPFAM" id="SSF49835">
    <property type="entry name" value="Virus attachment protein globular domain"/>
    <property type="match status" value="1"/>
</dbReference>
<dbReference type="EMBL" id="KP793123">
    <property type="protein sequence ID" value="ALM64136.1"/>
    <property type="molecule type" value="Genomic_DNA"/>
</dbReference>
<keyword evidence="4" id="KW-0946">Virion</keyword>
<evidence type="ECO:0000313" key="8">
    <source>
        <dbReference type="EMBL" id="ALM64136.1"/>
    </source>
</evidence>
<evidence type="ECO:0000259" key="7">
    <source>
        <dbReference type="Pfam" id="PF20747"/>
    </source>
</evidence>
<comment type="subcellular location">
    <subcellularLocation>
        <location evidence="1">Virion</location>
    </subcellularLocation>
</comment>
<dbReference type="GO" id="GO:0019062">
    <property type="term" value="P:virion attachment to host cell"/>
    <property type="evidence" value="ECO:0007669"/>
    <property type="project" value="UniProtKB-KW"/>
</dbReference>
<dbReference type="GO" id="GO:0007155">
    <property type="term" value="P:cell adhesion"/>
    <property type="evidence" value="ECO:0007669"/>
    <property type="project" value="InterPro"/>
</dbReference>
<name>A0A126HC23_9CAUD</name>
<gene>
    <name evidence="8" type="ORF">Phi42_21</name>
</gene>
<dbReference type="InterPro" id="IPR048780">
    <property type="entry name" value="Caudo_bapla_N"/>
</dbReference>
<dbReference type="InterPro" id="IPR008982">
    <property type="entry name" value="Adenovirus_pIV-like_att"/>
</dbReference>
<proteinExistence type="predicted"/>
<dbReference type="Pfam" id="PF08931">
    <property type="entry name" value="Caudo_bapla_RBP"/>
    <property type="match status" value="1"/>
</dbReference>
<dbReference type="SUPFAM" id="SSF141658">
    <property type="entry name" value="Bacteriophage trimeric proteins domain"/>
    <property type="match status" value="1"/>
</dbReference>
<reference evidence="8 9" key="1">
    <citation type="journal article" date="2016" name="Sci. Rep.">
        <title>Comparative genomics and functional analysis of the 936 group of lactococcal Siphoviridae phages.</title>
        <authorList>
            <person name="Murphy J."/>
            <person name="Bottacini F."/>
            <person name="Mahony J."/>
            <person name="Kelleher P."/>
            <person name="Neve H."/>
            <person name="Zomer A."/>
            <person name="Nauta A."/>
            <person name="van Sinderen D."/>
        </authorList>
    </citation>
    <scope>NUCLEOTIDE SEQUENCE [LARGE SCALE GENOMIC DNA]</scope>
</reference>
<keyword evidence="8" id="KW-0675">Receptor</keyword>
<organism evidence="8 9">
    <name type="scientific">Lactococcus phage 936 group phage Phi4.2</name>
    <dbReference type="NCBI Taxonomy" id="1636566"/>
    <lineage>
        <taxon>Viruses</taxon>
        <taxon>Duplodnaviria</taxon>
        <taxon>Heunggongvirae</taxon>
        <taxon>Uroviricota</taxon>
        <taxon>Caudoviricetes</taxon>
        <taxon>Skunavirus</taxon>
        <taxon>Skunavirus sv42</taxon>
    </lineage>
</organism>
<protein>
    <submittedName>
        <fullName evidence="8">Receptor binding protein 2</fullName>
    </submittedName>
</protein>
<dbReference type="Gene3D" id="2.60.520.10">
    <property type="entry name" value="Phage fibre proteins"/>
    <property type="match status" value="1"/>
</dbReference>
<sequence>MAINKYTFFSPNGNDFPVTANADGKLYMMLTGLNYKDLRLKHWSAPLNTALNRVYVNTSLVIGGRYFELRDHSIQLHPAATNFIHAVIDLSNATEPVTITVQQSNTTNSADINNASGVLKVCFETITTSGSGITNVTPTAQTSALDSISANNISLKGSIDVPTEMSTVQAAPGLQLQLTKKNDDLVIVRFLGSVANIKKGQTMSRTLVDKPFRPAVVQSLVGHLVGTNAVFHIDINPDGSITWWGGDIGSEPLSSRGNASYFIK</sequence>
<evidence type="ECO:0000256" key="5">
    <source>
        <dbReference type="ARBA" id="ARBA00023296"/>
    </source>
</evidence>
<dbReference type="Pfam" id="PF20747">
    <property type="entry name" value="Caudo_bapla_N"/>
    <property type="match status" value="1"/>
</dbReference>
<dbReference type="GO" id="GO:0044423">
    <property type="term" value="C:virion component"/>
    <property type="evidence" value="ECO:0007669"/>
    <property type="project" value="UniProtKB-KW"/>
</dbReference>
<dbReference type="InterPro" id="IPR015027">
    <property type="entry name" value="Caudo_bapla_RBP"/>
</dbReference>
<keyword evidence="9" id="KW-1185">Reference proteome</keyword>